<accession>A0AAW0SWP0</accession>
<feature type="region of interest" description="Disordered" evidence="4">
    <location>
        <begin position="413"/>
        <end position="435"/>
    </location>
</feature>
<evidence type="ECO:0000256" key="1">
    <source>
        <dbReference type="ARBA" id="ARBA00008596"/>
    </source>
</evidence>
<dbReference type="GO" id="GO:0005840">
    <property type="term" value="C:ribosome"/>
    <property type="evidence" value="ECO:0007669"/>
    <property type="project" value="UniProtKB-KW"/>
</dbReference>
<dbReference type="InterPro" id="IPR000892">
    <property type="entry name" value="Ribosomal_eS26"/>
</dbReference>
<dbReference type="Pfam" id="PF01283">
    <property type="entry name" value="Ribosomal_S26e"/>
    <property type="match status" value="1"/>
</dbReference>
<reference evidence="5 6" key="1">
    <citation type="submission" date="2023-03" db="EMBL/GenBank/DDBJ databases">
        <title>High-quality genome of Scylla paramamosain provides insights in environmental adaptation.</title>
        <authorList>
            <person name="Zhang L."/>
        </authorList>
    </citation>
    <scope>NUCLEOTIDE SEQUENCE [LARGE SCALE GENOMIC DNA]</scope>
    <source>
        <strain evidence="5">LZ_2023a</strain>
        <tissue evidence="5">Muscle</tissue>
    </source>
</reference>
<keyword evidence="6" id="KW-1185">Reference proteome</keyword>
<comment type="caution">
    <text evidence="5">The sequence shown here is derived from an EMBL/GenBank/DDBJ whole genome shotgun (WGS) entry which is preliminary data.</text>
</comment>
<dbReference type="GO" id="GO:0006412">
    <property type="term" value="P:translation"/>
    <property type="evidence" value="ECO:0007669"/>
    <property type="project" value="InterPro"/>
</dbReference>
<feature type="region of interest" description="Disordered" evidence="4">
    <location>
        <begin position="256"/>
        <end position="302"/>
    </location>
</feature>
<sequence>MLLETPPPLPPPPPPTQESEKTEPDEETEGETEANLKCSEENEDASLKTHSAQTYPVLQPPTDTPTSSQRLGELLKGASIPGDSGSAPVEPPWLDKGLFDKGRQFYRKFLFCLNFSELLSLLLVLAQGHVLKPLVYTGRSDTPPVARRRYFSTLLHLISWFEGDVWDQTGLAHKDLMGIRRTHLRYGMSFNSPGTREKVLRVSVKDRGHQQPPNPLVPSLREDLAACDAIRSSMETKKTLQSPIDEIQSSIDTRTMTQPSIETGNTIQTSLESRDSTQTSIESTNTTQFPLKSNNKGIEPSMDTTKGIQTFIEAPKEDSTVFISQLDMAFTQYSFMGLILAHPGQLGAAAATEKELEGLVHFWRGIGWLLGIKDEFNFCSGSVGETRELCLEVERRVLLPRLSEANWDYEHMGEGGMTSKRRNNGRSKHGRGHTKPVRCTNCGRCVPKDKAIKKFQIRNIVEAAAVKDINEASVYTMYQLPKLYIKQHYCVSCAIHSKVGPGEHPSPIGHKTTELKARGVWRFKKKKKKHGSFSSIRLYAPERLRVLL</sequence>
<feature type="compositionally biased region" description="Acidic residues" evidence="4">
    <location>
        <begin position="23"/>
        <end position="32"/>
    </location>
</feature>
<dbReference type="GO" id="GO:0003735">
    <property type="term" value="F:structural constituent of ribosome"/>
    <property type="evidence" value="ECO:0007669"/>
    <property type="project" value="InterPro"/>
</dbReference>
<evidence type="ECO:0000313" key="5">
    <source>
        <dbReference type="EMBL" id="KAK8379835.1"/>
    </source>
</evidence>
<feature type="region of interest" description="Disordered" evidence="4">
    <location>
        <begin position="1"/>
        <end position="68"/>
    </location>
</feature>
<evidence type="ECO:0000313" key="6">
    <source>
        <dbReference type="Proteomes" id="UP001487740"/>
    </source>
</evidence>
<evidence type="ECO:0000256" key="4">
    <source>
        <dbReference type="SAM" id="MobiDB-lite"/>
    </source>
</evidence>
<dbReference type="PANTHER" id="PTHR37159">
    <property type="entry name" value="GH11867P"/>
    <property type="match status" value="1"/>
</dbReference>
<dbReference type="PANTHER" id="PTHR37159:SF1">
    <property type="entry name" value="GH11867P"/>
    <property type="match status" value="1"/>
</dbReference>
<name>A0AAW0SWP0_SCYPA</name>
<protein>
    <recommendedName>
        <fullName evidence="7">40S ribosomal protein S26</fullName>
    </recommendedName>
</protein>
<keyword evidence="2" id="KW-0689">Ribosomal protein</keyword>
<dbReference type="AlphaFoldDB" id="A0AAW0SWP0"/>
<dbReference type="EMBL" id="JARAKH010000043">
    <property type="protein sequence ID" value="KAK8379835.1"/>
    <property type="molecule type" value="Genomic_DNA"/>
</dbReference>
<proteinExistence type="inferred from homology"/>
<feature type="compositionally biased region" description="Basic residues" evidence="4">
    <location>
        <begin position="419"/>
        <end position="435"/>
    </location>
</feature>
<evidence type="ECO:0000256" key="3">
    <source>
        <dbReference type="ARBA" id="ARBA00023274"/>
    </source>
</evidence>
<organism evidence="5 6">
    <name type="scientific">Scylla paramamosain</name>
    <name type="common">Mud crab</name>
    <dbReference type="NCBI Taxonomy" id="85552"/>
    <lineage>
        <taxon>Eukaryota</taxon>
        <taxon>Metazoa</taxon>
        <taxon>Ecdysozoa</taxon>
        <taxon>Arthropoda</taxon>
        <taxon>Crustacea</taxon>
        <taxon>Multicrustacea</taxon>
        <taxon>Malacostraca</taxon>
        <taxon>Eumalacostraca</taxon>
        <taxon>Eucarida</taxon>
        <taxon>Decapoda</taxon>
        <taxon>Pleocyemata</taxon>
        <taxon>Brachyura</taxon>
        <taxon>Eubrachyura</taxon>
        <taxon>Portunoidea</taxon>
        <taxon>Portunidae</taxon>
        <taxon>Portuninae</taxon>
        <taxon>Scylla</taxon>
    </lineage>
</organism>
<dbReference type="GO" id="GO:1990904">
    <property type="term" value="C:ribonucleoprotein complex"/>
    <property type="evidence" value="ECO:0007669"/>
    <property type="project" value="UniProtKB-KW"/>
</dbReference>
<dbReference type="Proteomes" id="UP001487740">
    <property type="component" value="Unassembled WGS sequence"/>
</dbReference>
<dbReference type="PROSITE" id="PS00733">
    <property type="entry name" value="RIBOSOMAL_S26E"/>
    <property type="match status" value="1"/>
</dbReference>
<dbReference type="InterPro" id="IPR047864">
    <property type="entry name" value="Ribosomal_eS26_CS"/>
</dbReference>
<dbReference type="Gene3D" id="3.30.1740.20">
    <property type="entry name" value="Ribosomal protein S26e"/>
    <property type="match status" value="1"/>
</dbReference>
<feature type="compositionally biased region" description="Pro residues" evidence="4">
    <location>
        <begin position="1"/>
        <end position="16"/>
    </location>
</feature>
<comment type="similarity">
    <text evidence="1">Belongs to the eukaryotic ribosomal protein eS26 family.</text>
</comment>
<evidence type="ECO:0000256" key="2">
    <source>
        <dbReference type="ARBA" id="ARBA00022980"/>
    </source>
</evidence>
<keyword evidence="3" id="KW-0687">Ribonucleoprotein</keyword>
<evidence type="ECO:0008006" key="7">
    <source>
        <dbReference type="Google" id="ProtNLM"/>
    </source>
</evidence>
<dbReference type="InterPro" id="IPR038551">
    <property type="entry name" value="Ribosomal_eS26_sf"/>
</dbReference>
<gene>
    <name evidence="5" type="ORF">O3P69_019666</name>
</gene>